<dbReference type="InterPro" id="IPR017900">
    <property type="entry name" value="4Fe4S_Fe_S_CS"/>
</dbReference>
<dbReference type="PROSITE" id="PS51379">
    <property type="entry name" value="4FE4S_FER_2"/>
    <property type="match status" value="2"/>
</dbReference>
<keyword evidence="10" id="KW-0830">Ubiquinone</keyword>
<dbReference type="GO" id="GO:0016020">
    <property type="term" value="C:membrane"/>
    <property type="evidence" value="ECO:0007669"/>
    <property type="project" value="InterPro"/>
</dbReference>
<evidence type="ECO:0000256" key="10">
    <source>
        <dbReference type="ARBA" id="ARBA00023075"/>
    </source>
</evidence>
<dbReference type="OrthoDB" id="9808559at2"/>
<dbReference type="SUPFAM" id="SSF54862">
    <property type="entry name" value="4Fe-4S ferredoxins"/>
    <property type="match status" value="1"/>
</dbReference>
<evidence type="ECO:0000313" key="13">
    <source>
        <dbReference type="EMBL" id="KIO42499.1"/>
    </source>
</evidence>
<reference evidence="13 15" key="2">
    <citation type="submission" date="2014-07" db="EMBL/GenBank/DDBJ databases">
        <title>Porphyromonadaceae bacterium OUH 334697 = ATCC BAA-2682 = DSM 28341 draft genome.</title>
        <authorList>
            <person name="Sydenham T.V."/>
            <person name="Hasman H."/>
            <person name="Justesen U.S."/>
        </authorList>
    </citation>
    <scope>NUCLEOTIDE SEQUENCE [LARGE SCALE GENOMIC DNA]</scope>
    <source>
        <strain evidence="13 15">OUH 334697</strain>
    </source>
</reference>
<keyword evidence="7" id="KW-0408">Iron</keyword>
<dbReference type="EMBL" id="JPIU01000051">
    <property type="protein sequence ID" value="KIO42585.1"/>
    <property type="molecule type" value="Genomic_DNA"/>
</dbReference>
<evidence type="ECO:0000313" key="15">
    <source>
        <dbReference type="Proteomes" id="UP000031937"/>
    </source>
</evidence>
<dbReference type="Pfam" id="PF12838">
    <property type="entry name" value="Fer4_7"/>
    <property type="match status" value="1"/>
</dbReference>
<dbReference type="EMBL" id="JPIT01000039">
    <property type="protein sequence ID" value="KIO42499.1"/>
    <property type="molecule type" value="Genomic_DNA"/>
</dbReference>
<keyword evidence="6" id="KW-1278">Translocase</keyword>
<proteinExistence type="predicted"/>
<dbReference type="GO" id="GO:0046872">
    <property type="term" value="F:metal ion binding"/>
    <property type="evidence" value="ECO:0007669"/>
    <property type="project" value="UniProtKB-KW"/>
</dbReference>
<dbReference type="PROSITE" id="PS00198">
    <property type="entry name" value="4FE4S_FER_1"/>
    <property type="match status" value="2"/>
</dbReference>
<keyword evidence="1" id="KW-1003">Cell membrane</keyword>
<evidence type="ECO:0000256" key="8">
    <source>
        <dbReference type="ARBA" id="ARBA00023014"/>
    </source>
</evidence>
<evidence type="ECO:0000256" key="9">
    <source>
        <dbReference type="ARBA" id="ARBA00023027"/>
    </source>
</evidence>
<dbReference type="RefSeq" id="WP_041504555.1">
    <property type="nucleotide sequence ID" value="NZ_JPIT01000039.1"/>
</dbReference>
<evidence type="ECO:0000256" key="2">
    <source>
        <dbReference type="ARBA" id="ARBA00022485"/>
    </source>
</evidence>
<keyword evidence="8" id="KW-0411">Iron-sulfur</keyword>
<protein>
    <submittedName>
        <fullName evidence="14">NADH dehydrogenase</fullName>
    </submittedName>
</protein>
<keyword evidence="16" id="KW-1185">Reference proteome</keyword>
<evidence type="ECO:0000256" key="6">
    <source>
        <dbReference type="ARBA" id="ARBA00022967"/>
    </source>
</evidence>
<evidence type="ECO:0000256" key="3">
    <source>
        <dbReference type="ARBA" id="ARBA00022719"/>
    </source>
</evidence>
<dbReference type="Proteomes" id="UP000031980">
    <property type="component" value="Unassembled WGS sequence"/>
</dbReference>
<name>A0A0C3R1J6_9PORP</name>
<keyword evidence="11" id="KW-0472">Membrane</keyword>
<evidence type="ECO:0000256" key="11">
    <source>
        <dbReference type="ARBA" id="ARBA00023136"/>
    </source>
</evidence>
<evidence type="ECO:0000256" key="4">
    <source>
        <dbReference type="ARBA" id="ARBA00022723"/>
    </source>
</evidence>
<keyword evidence="4" id="KW-0479">Metal-binding</keyword>
<feature type="domain" description="4Fe-4S ferredoxin-type" evidence="12">
    <location>
        <begin position="57"/>
        <end position="86"/>
    </location>
</feature>
<gene>
    <name evidence="14" type="ORF">BA92_14565</name>
    <name evidence="13" type="ORF">IE90_14540</name>
</gene>
<evidence type="ECO:0000313" key="16">
    <source>
        <dbReference type="Proteomes" id="UP000031980"/>
    </source>
</evidence>
<evidence type="ECO:0000259" key="12">
    <source>
        <dbReference type="PROSITE" id="PS51379"/>
    </source>
</evidence>
<dbReference type="InterPro" id="IPR010226">
    <property type="entry name" value="NADH_quinone_OxRdtase_chainI"/>
</dbReference>
<dbReference type="Gene3D" id="3.30.70.3270">
    <property type="match status" value="1"/>
</dbReference>
<comment type="caution">
    <text evidence="14">The sequence shown here is derived from an EMBL/GenBank/DDBJ whole genome shotgun (WGS) entry which is preliminary data.</text>
</comment>
<keyword evidence="2" id="KW-0004">4Fe-4S</keyword>
<keyword evidence="9" id="KW-0520">NAD</keyword>
<organism evidence="14 16">
    <name type="scientific">Sanguibacteroides justesenii</name>
    <dbReference type="NCBI Taxonomy" id="1547597"/>
    <lineage>
        <taxon>Bacteria</taxon>
        <taxon>Pseudomonadati</taxon>
        <taxon>Bacteroidota</taxon>
        <taxon>Bacteroidia</taxon>
        <taxon>Bacteroidales</taxon>
        <taxon>Porphyromonadaceae</taxon>
        <taxon>Sanguibacteroides</taxon>
    </lineage>
</organism>
<dbReference type="GO" id="GO:0048038">
    <property type="term" value="F:quinone binding"/>
    <property type="evidence" value="ECO:0007669"/>
    <property type="project" value="UniProtKB-KW"/>
</dbReference>
<accession>A0A0C3R1J6</accession>
<reference evidence="14 16" key="1">
    <citation type="submission" date="2014-07" db="EMBL/GenBank/DDBJ databases">
        <title>Porphyromonadaceae bacterium OUH 308042 = ATCC BAA-2681 = DSM 28342 draft genome.</title>
        <authorList>
            <person name="Sydenham T.V."/>
            <person name="Hasman H."/>
            <person name="Justensen U.S."/>
        </authorList>
    </citation>
    <scope>NUCLEOTIDE SEQUENCE [LARGE SCALE GENOMIC DNA]</scope>
    <source>
        <strain evidence="14 16">OUH 308042</strain>
    </source>
</reference>
<evidence type="ECO:0000256" key="1">
    <source>
        <dbReference type="ARBA" id="ARBA00022475"/>
    </source>
</evidence>
<dbReference type="PANTHER" id="PTHR10849:SF24">
    <property type="entry name" value="NADH-QUINONE OXIDOREDUCTASE SUBUNIT I 2"/>
    <property type="match status" value="1"/>
</dbReference>
<keyword evidence="3" id="KW-0874">Quinone</keyword>
<dbReference type="AlphaFoldDB" id="A0A0C3R1J6"/>
<sequence length="162" mass="18801">MNVKEYISSFFSGLHSLLVGMRVTLNEFFTRKTTEQYPENRATLKMFDRFRGELTMPHNEKNEHKCIACGICEMNCPNGTIKITSEFLTDEEGKKKKVLVKYQYDLGSCLFCQLCVKNCPQQAITFIPTFEHAVFTRSKLVRILNREGSKVEKKQNNEKREG</sequence>
<dbReference type="PANTHER" id="PTHR10849">
    <property type="entry name" value="NADH DEHYDROGENASE UBIQUINONE IRON-SULFUR PROTEIN 8, MITOCHONDRIAL"/>
    <property type="match status" value="1"/>
</dbReference>
<evidence type="ECO:0000256" key="7">
    <source>
        <dbReference type="ARBA" id="ARBA00023004"/>
    </source>
</evidence>
<dbReference type="GO" id="GO:0051539">
    <property type="term" value="F:4 iron, 4 sulfur cluster binding"/>
    <property type="evidence" value="ECO:0007669"/>
    <property type="project" value="UniProtKB-KW"/>
</dbReference>
<evidence type="ECO:0000256" key="5">
    <source>
        <dbReference type="ARBA" id="ARBA00022737"/>
    </source>
</evidence>
<evidence type="ECO:0000313" key="14">
    <source>
        <dbReference type="EMBL" id="KIO42585.1"/>
    </source>
</evidence>
<feature type="domain" description="4Fe-4S ferredoxin-type" evidence="12">
    <location>
        <begin position="100"/>
        <end position="129"/>
    </location>
</feature>
<dbReference type="GO" id="GO:0016651">
    <property type="term" value="F:oxidoreductase activity, acting on NAD(P)H"/>
    <property type="evidence" value="ECO:0007669"/>
    <property type="project" value="InterPro"/>
</dbReference>
<dbReference type="InterPro" id="IPR017896">
    <property type="entry name" value="4Fe4S_Fe-S-bd"/>
</dbReference>
<keyword evidence="5" id="KW-0677">Repeat</keyword>
<dbReference type="Proteomes" id="UP000031937">
    <property type="component" value="Unassembled WGS sequence"/>
</dbReference>